<dbReference type="AlphaFoldDB" id="A0A0S4TQ53"/>
<accession>A0A0S4TQ53</accession>
<feature type="compositionally biased region" description="Polar residues" evidence="1">
    <location>
        <begin position="1"/>
        <end position="10"/>
    </location>
</feature>
<proteinExistence type="predicted"/>
<sequence length="63" mass="6631">MNWASDTQPRSPLARPVLRPRAKARAEAYVRYAPGQIDTRTAGASQANSDGHIGPSAGSNAVI</sequence>
<evidence type="ECO:0000256" key="1">
    <source>
        <dbReference type="SAM" id="MobiDB-lite"/>
    </source>
</evidence>
<organism evidence="2">
    <name type="scientific">Ralstonia solanacearum</name>
    <name type="common">Pseudomonas solanacearum</name>
    <dbReference type="NCBI Taxonomy" id="305"/>
    <lineage>
        <taxon>Bacteria</taxon>
        <taxon>Pseudomonadati</taxon>
        <taxon>Pseudomonadota</taxon>
        <taxon>Betaproteobacteria</taxon>
        <taxon>Burkholderiales</taxon>
        <taxon>Burkholderiaceae</taxon>
        <taxon>Ralstonia</taxon>
        <taxon>Ralstonia solanacearum species complex</taxon>
    </lineage>
</organism>
<dbReference type="EMBL" id="LN899819">
    <property type="protein sequence ID" value="CUV11873.1"/>
    <property type="molecule type" value="Genomic_DNA"/>
</dbReference>
<feature type="region of interest" description="Disordered" evidence="1">
    <location>
        <begin position="38"/>
        <end position="63"/>
    </location>
</feature>
<reference evidence="2" key="1">
    <citation type="submission" date="2015-10" db="EMBL/GenBank/DDBJ databases">
        <authorList>
            <person name="Gilbert D.G."/>
        </authorList>
    </citation>
    <scope>NUCLEOTIDE SEQUENCE</scope>
    <source>
        <strain evidence="2">Phyl III-seqv23</strain>
    </source>
</reference>
<protein>
    <submittedName>
        <fullName evidence="2">Uncharacterized protein</fullName>
    </submittedName>
</protein>
<gene>
    <name evidence="2" type="ORF">RUN39_v1_260020</name>
</gene>
<evidence type="ECO:0000313" key="2">
    <source>
        <dbReference type="EMBL" id="CUV11873.1"/>
    </source>
</evidence>
<name>A0A0S4TQ53_RALSL</name>
<feature type="region of interest" description="Disordered" evidence="1">
    <location>
        <begin position="1"/>
        <end position="20"/>
    </location>
</feature>
<feature type="compositionally biased region" description="Polar residues" evidence="1">
    <location>
        <begin position="38"/>
        <end position="49"/>
    </location>
</feature>